<protein>
    <submittedName>
        <fullName evidence="5">ATP cone domain protein</fullName>
    </submittedName>
</protein>
<reference evidence="5" key="1">
    <citation type="submission" date="2019-11" db="EMBL/GenBank/DDBJ databases">
        <authorList>
            <person name="Feng L."/>
        </authorList>
    </citation>
    <scope>NUCLEOTIDE SEQUENCE</scope>
    <source>
        <strain evidence="5">CTertiumLFYP3</strain>
    </source>
</reference>
<feature type="domain" description="ATP-cone" evidence="4">
    <location>
        <begin position="1"/>
        <end position="88"/>
    </location>
</feature>
<evidence type="ECO:0000313" key="5">
    <source>
        <dbReference type="EMBL" id="VYU54661.1"/>
    </source>
</evidence>
<proteinExistence type="predicted"/>
<dbReference type="AlphaFoldDB" id="A0A6N3FRJ0"/>
<accession>A0A6N3FRJ0</accession>
<keyword evidence="1 3" id="KW-0547">Nucleotide-binding</keyword>
<evidence type="ECO:0000259" key="4">
    <source>
        <dbReference type="PROSITE" id="PS51161"/>
    </source>
</evidence>
<dbReference type="EMBL" id="CACRTO010000041">
    <property type="protein sequence ID" value="VYU54661.1"/>
    <property type="molecule type" value="Genomic_DNA"/>
</dbReference>
<dbReference type="Pfam" id="PF03477">
    <property type="entry name" value="ATP-cone"/>
    <property type="match status" value="1"/>
</dbReference>
<dbReference type="InterPro" id="IPR005144">
    <property type="entry name" value="ATP-cone_dom"/>
</dbReference>
<sequence length="88" mass="10248">MNIRKKDNRVEKFEIEKLERSIKNSAKDIKFELNASDIKLISSEILRKLILINEIDGITNSYEVIGLTIEVLKQNKFDLIIPSYLNLI</sequence>
<dbReference type="GO" id="GO:0005524">
    <property type="term" value="F:ATP binding"/>
    <property type="evidence" value="ECO:0007669"/>
    <property type="project" value="UniProtKB-UniRule"/>
</dbReference>
<organism evidence="5">
    <name type="scientific">Clostridium tertium</name>
    <dbReference type="NCBI Taxonomy" id="1559"/>
    <lineage>
        <taxon>Bacteria</taxon>
        <taxon>Bacillati</taxon>
        <taxon>Bacillota</taxon>
        <taxon>Clostridia</taxon>
        <taxon>Eubacteriales</taxon>
        <taxon>Clostridiaceae</taxon>
        <taxon>Clostridium</taxon>
    </lineage>
</organism>
<evidence type="ECO:0000256" key="2">
    <source>
        <dbReference type="ARBA" id="ARBA00022840"/>
    </source>
</evidence>
<evidence type="ECO:0000256" key="3">
    <source>
        <dbReference type="PROSITE-ProRule" id="PRU00492"/>
    </source>
</evidence>
<keyword evidence="2 3" id="KW-0067">ATP-binding</keyword>
<dbReference type="RefSeq" id="WP_156627249.1">
    <property type="nucleotide sequence ID" value="NZ_CACRTO010000041.1"/>
</dbReference>
<name>A0A6N3FRJ0_9CLOT</name>
<gene>
    <name evidence="5" type="ORF">CTLFYP3_02807</name>
</gene>
<evidence type="ECO:0000256" key="1">
    <source>
        <dbReference type="ARBA" id="ARBA00022741"/>
    </source>
</evidence>
<dbReference type="PROSITE" id="PS51161">
    <property type="entry name" value="ATP_CONE"/>
    <property type="match status" value="1"/>
</dbReference>